<feature type="transmembrane region" description="Helical" evidence="1">
    <location>
        <begin position="60"/>
        <end position="78"/>
    </location>
</feature>
<evidence type="ECO:0000256" key="1">
    <source>
        <dbReference type="SAM" id="Phobius"/>
    </source>
</evidence>
<evidence type="ECO:0000313" key="2">
    <source>
        <dbReference type="EMBL" id="PIZ41843.1"/>
    </source>
</evidence>
<proteinExistence type="predicted"/>
<keyword evidence="1" id="KW-0472">Membrane</keyword>
<accession>A0A2M7TA77</accession>
<reference evidence="3" key="1">
    <citation type="submission" date="2017-09" db="EMBL/GenBank/DDBJ databases">
        <title>Depth-based differentiation of microbial function through sediment-hosted aquifers and enrichment of novel symbionts in the deep terrestrial subsurface.</title>
        <authorList>
            <person name="Probst A.J."/>
            <person name="Ladd B."/>
            <person name="Jarett J.K."/>
            <person name="Geller-Mcgrath D.E."/>
            <person name="Sieber C.M.K."/>
            <person name="Emerson J.B."/>
            <person name="Anantharaman K."/>
            <person name="Thomas B.C."/>
            <person name="Malmstrom R."/>
            <person name="Stieglmeier M."/>
            <person name="Klingl A."/>
            <person name="Woyke T."/>
            <person name="Ryan C.M."/>
            <person name="Banfield J.F."/>
        </authorList>
    </citation>
    <scope>NUCLEOTIDE SEQUENCE [LARGE SCALE GENOMIC DNA]</scope>
</reference>
<sequence length="135" mass="15600">MRSSNQDNVKAVEYGKRPMRDLHFWLIAFVTLLITVYYYSDQAFINWFPNLTLPFGLTKHSIDRLLYLIPIIYGYLAFNLRGGLIALLVSLLAVLPDALFISPNKASAFIEIFIIGAISIAILFRINYQRLKRER</sequence>
<keyword evidence="1" id="KW-1133">Transmembrane helix</keyword>
<feature type="transmembrane region" description="Helical" evidence="1">
    <location>
        <begin position="108"/>
        <end position="128"/>
    </location>
</feature>
<keyword evidence="1" id="KW-0812">Transmembrane</keyword>
<protein>
    <submittedName>
        <fullName evidence="2">Uncharacterized protein</fullName>
    </submittedName>
</protein>
<evidence type="ECO:0000313" key="3">
    <source>
        <dbReference type="Proteomes" id="UP000230956"/>
    </source>
</evidence>
<gene>
    <name evidence="2" type="ORF">COY37_01710</name>
</gene>
<dbReference type="AlphaFoldDB" id="A0A2M7TA77"/>
<comment type="caution">
    <text evidence="2">The sequence shown here is derived from an EMBL/GenBank/DDBJ whole genome shotgun (WGS) entry which is preliminary data.</text>
</comment>
<feature type="transmembrane region" description="Helical" evidence="1">
    <location>
        <begin position="21"/>
        <end position="40"/>
    </location>
</feature>
<dbReference type="EMBL" id="PFNG01000040">
    <property type="protein sequence ID" value="PIZ41843.1"/>
    <property type="molecule type" value="Genomic_DNA"/>
</dbReference>
<feature type="transmembrane region" description="Helical" evidence="1">
    <location>
        <begin position="85"/>
        <end position="102"/>
    </location>
</feature>
<dbReference type="Proteomes" id="UP000230956">
    <property type="component" value="Unassembled WGS sequence"/>
</dbReference>
<feature type="non-terminal residue" evidence="2">
    <location>
        <position position="135"/>
    </location>
</feature>
<name>A0A2M7TA77_9ACTN</name>
<organism evidence="2 3">
    <name type="scientific">Candidatus Aquicultor secundus</name>
    <dbReference type="NCBI Taxonomy" id="1973895"/>
    <lineage>
        <taxon>Bacteria</taxon>
        <taxon>Bacillati</taxon>
        <taxon>Actinomycetota</taxon>
        <taxon>Candidatus Aquicultoria</taxon>
        <taxon>Candidatus Aquicultorales</taxon>
        <taxon>Candidatus Aquicultoraceae</taxon>
        <taxon>Candidatus Aquicultor</taxon>
    </lineage>
</organism>